<dbReference type="PROSITE" id="PS50297">
    <property type="entry name" value="ANK_REP_REGION"/>
    <property type="match status" value="2"/>
</dbReference>
<dbReference type="PROSITE" id="PS51184">
    <property type="entry name" value="JMJC"/>
    <property type="match status" value="1"/>
</dbReference>
<keyword evidence="6" id="KW-1185">Reference proteome</keyword>
<evidence type="ECO:0000256" key="2">
    <source>
        <dbReference type="ARBA" id="ARBA00023043"/>
    </source>
</evidence>
<evidence type="ECO:0000313" key="6">
    <source>
        <dbReference type="Proteomes" id="UP000751190"/>
    </source>
</evidence>
<dbReference type="InterPro" id="IPR036770">
    <property type="entry name" value="Ankyrin_rpt-contain_sf"/>
</dbReference>
<accession>A0A8J5Y6G4</accession>
<proteinExistence type="predicted"/>
<dbReference type="PANTHER" id="PTHR24180">
    <property type="entry name" value="CYCLIN-DEPENDENT KINASE INHIBITOR 2C-RELATED"/>
    <property type="match status" value="1"/>
</dbReference>
<feature type="repeat" description="ANK" evidence="3">
    <location>
        <begin position="368"/>
        <end position="388"/>
    </location>
</feature>
<dbReference type="PROSITE" id="PS50088">
    <property type="entry name" value="ANK_REPEAT"/>
    <property type="match status" value="2"/>
</dbReference>
<keyword evidence="1" id="KW-0677">Repeat</keyword>
<dbReference type="Gene3D" id="1.25.40.20">
    <property type="entry name" value="Ankyrin repeat-containing domain"/>
    <property type="match status" value="1"/>
</dbReference>
<keyword evidence="2 3" id="KW-0040">ANK repeat</keyword>
<dbReference type="AlphaFoldDB" id="A0A8J5Y6G4"/>
<comment type="caution">
    <text evidence="5">The sequence shown here is derived from an EMBL/GenBank/DDBJ whole genome shotgun (WGS) entry which is preliminary data.</text>
</comment>
<dbReference type="OrthoDB" id="438164at2759"/>
<reference evidence="5" key="1">
    <citation type="submission" date="2021-05" db="EMBL/GenBank/DDBJ databases">
        <title>The genome of the haptophyte Pavlova lutheri (Diacronema luteri, Pavlovales) - a model for lipid biosynthesis in eukaryotic algae.</title>
        <authorList>
            <person name="Hulatt C.J."/>
            <person name="Posewitz M.C."/>
        </authorList>
    </citation>
    <scope>NUCLEOTIDE SEQUENCE</scope>
    <source>
        <strain evidence="5">NIVA-4/92</strain>
    </source>
</reference>
<protein>
    <recommendedName>
        <fullName evidence="4">JmjC domain-containing protein</fullName>
    </recommendedName>
</protein>
<evidence type="ECO:0000259" key="4">
    <source>
        <dbReference type="PROSITE" id="PS51184"/>
    </source>
</evidence>
<dbReference type="PANTHER" id="PTHR24180:SF45">
    <property type="entry name" value="POLY [ADP-RIBOSE] POLYMERASE TANKYRASE"/>
    <property type="match status" value="1"/>
</dbReference>
<name>A0A8J5Y6G4_DIALT</name>
<dbReference type="InterPro" id="IPR003347">
    <property type="entry name" value="JmjC_dom"/>
</dbReference>
<feature type="domain" description="JmjC" evidence="4">
    <location>
        <begin position="96"/>
        <end position="247"/>
    </location>
</feature>
<evidence type="ECO:0000256" key="3">
    <source>
        <dbReference type="PROSITE-ProRule" id="PRU00023"/>
    </source>
</evidence>
<feature type="repeat" description="ANK" evidence="3">
    <location>
        <begin position="335"/>
        <end position="367"/>
    </location>
</feature>
<dbReference type="OMA" id="HRHERSW"/>
<dbReference type="InterPro" id="IPR002110">
    <property type="entry name" value="Ankyrin_rpt"/>
</dbReference>
<dbReference type="InterPro" id="IPR051637">
    <property type="entry name" value="Ank_repeat_dom-contain_49"/>
</dbReference>
<dbReference type="Pfam" id="PF12796">
    <property type="entry name" value="Ank_2"/>
    <property type="match status" value="2"/>
</dbReference>
<dbReference type="SUPFAM" id="SSF48403">
    <property type="entry name" value="Ankyrin repeat"/>
    <property type="match status" value="1"/>
</dbReference>
<evidence type="ECO:0000256" key="1">
    <source>
        <dbReference type="ARBA" id="ARBA00022737"/>
    </source>
</evidence>
<dbReference type="SUPFAM" id="SSF51197">
    <property type="entry name" value="Clavaminate synthase-like"/>
    <property type="match status" value="1"/>
</dbReference>
<organism evidence="5 6">
    <name type="scientific">Diacronema lutheri</name>
    <name type="common">Unicellular marine alga</name>
    <name type="synonym">Monochrysis lutheri</name>
    <dbReference type="NCBI Taxonomy" id="2081491"/>
    <lineage>
        <taxon>Eukaryota</taxon>
        <taxon>Haptista</taxon>
        <taxon>Haptophyta</taxon>
        <taxon>Pavlovophyceae</taxon>
        <taxon>Pavlovales</taxon>
        <taxon>Pavlovaceae</taxon>
        <taxon>Diacronema</taxon>
    </lineage>
</organism>
<dbReference type="SMART" id="SM00248">
    <property type="entry name" value="ANK"/>
    <property type="match status" value="3"/>
</dbReference>
<evidence type="ECO:0000313" key="5">
    <source>
        <dbReference type="EMBL" id="KAG8471289.1"/>
    </source>
</evidence>
<dbReference type="EMBL" id="JAGTXO010000001">
    <property type="protein sequence ID" value="KAG8471289.1"/>
    <property type="molecule type" value="Genomic_DNA"/>
</dbReference>
<dbReference type="Proteomes" id="UP000751190">
    <property type="component" value="Unassembled WGS sequence"/>
</dbReference>
<sequence length="429" mass="43476">MSALAARVDGRALRTAADFAHVRALARPCVLVGVEWPALAATGWLGDWAAAEAALVARRARVACRAPARVARSGGAFAPSEPARALGAFAAEARARAAPLAFSTAHHDELARVLRGVLSAPPPALRAAASQPIVSLGGGGAGLDFHRHDESWLWLVCGRKHWAFAPPDTPADVLQSAPPRGASPSLSVEQLPAELVYVPGGWWHATVNATDVPGLTFGLGGLGVSPGLHFDAARGDVAAIAAAPPVRALAAAADGLPCSLAHTAARHAQPAVLRALAALERAAGAPGGLLGAPDGGALGATPLHWAAGAAGGRARAAVRLLLAQAPGTLRAFDRTGATPLHWVARGGDTAVACALLDAGADACAADARGVTPLHLACAEGHARLVRCLARVARARVGARDADGRTPLDWAEACGTADAVRDALLREPRR</sequence>
<dbReference type="Gene3D" id="2.60.120.650">
    <property type="entry name" value="Cupin"/>
    <property type="match status" value="1"/>
</dbReference>
<gene>
    <name evidence="5" type="ORF">KFE25_009710</name>
</gene>